<dbReference type="PhylomeDB" id="B3RPK6"/>
<dbReference type="SUPFAM" id="SSF55550">
    <property type="entry name" value="SH2 domain"/>
    <property type="match status" value="1"/>
</dbReference>
<feature type="domain" description="Rho-GAP" evidence="13">
    <location>
        <begin position="195"/>
        <end position="387"/>
    </location>
</feature>
<dbReference type="CDD" id="cd20806">
    <property type="entry name" value="C1_CHN"/>
    <property type="match status" value="1"/>
</dbReference>
<dbReference type="InterPro" id="IPR046349">
    <property type="entry name" value="C1-like_sf"/>
</dbReference>
<gene>
    <name evidence="14" type="ORF">TRIADDRAFT_53574</name>
</gene>
<keyword evidence="3" id="KW-0479">Metal-binding</keyword>
<dbReference type="KEGG" id="tad:TRIADDRAFT_53574"/>
<keyword evidence="5" id="KW-0862">Zinc</keyword>
<evidence type="ECO:0000256" key="8">
    <source>
        <dbReference type="ARBA" id="ARBA00076015"/>
    </source>
</evidence>
<comment type="subcellular location">
    <subcellularLocation>
        <location evidence="1">Membrane</location>
        <topology evidence="1">Peripheral membrane protein</topology>
    </subcellularLocation>
</comment>
<dbReference type="SMART" id="SM00109">
    <property type="entry name" value="C1"/>
    <property type="match status" value="1"/>
</dbReference>
<dbReference type="PROSITE" id="PS50081">
    <property type="entry name" value="ZF_DAG_PE_2"/>
    <property type="match status" value="1"/>
</dbReference>
<dbReference type="SMART" id="SM00324">
    <property type="entry name" value="RhoGAP"/>
    <property type="match status" value="1"/>
</dbReference>
<dbReference type="InterPro" id="IPR008936">
    <property type="entry name" value="Rho_GTPase_activation_prot"/>
</dbReference>
<dbReference type="GO" id="GO:0007165">
    <property type="term" value="P:signal transduction"/>
    <property type="evidence" value="ECO:0007669"/>
    <property type="project" value="InterPro"/>
</dbReference>
<feature type="domain" description="Phorbol-ester/DAG-type" evidence="12">
    <location>
        <begin position="133"/>
        <end position="183"/>
    </location>
</feature>
<dbReference type="Pfam" id="PF00130">
    <property type="entry name" value="C1_1"/>
    <property type="match status" value="1"/>
</dbReference>
<dbReference type="InterPro" id="IPR002219">
    <property type="entry name" value="PKC_DAG/PE"/>
</dbReference>
<dbReference type="PANTHER" id="PTHR46075:SF2">
    <property type="entry name" value="RHO GTPASE ACTIVATING PROTEIN AT 5A, ISOFORM A"/>
    <property type="match status" value="1"/>
</dbReference>
<evidence type="ECO:0000259" key="13">
    <source>
        <dbReference type="PROSITE" id="PS50238"/>
    </source>
</evidence>
<dbReference type="CTD" id="6750700"/>
<evidence type="ECO:0000256" key="6">
    <source>
        <dbReference type="ARBA" id="ARBA00023136"/>
    </source>
</evidence>
<dbReference type="eggNOG" id="KOG1453">
    <property type="taxonomic scope" value="Eukaryota"/>
</dbReference>
<dbReference type="SMART" id="SM00252">
    <property type="entry name" value="SH2"/>
    <property type="match status" value="1"/>
</dbReference>
<dbReference type="InterPro" id="IPR036860">
    <property type="entry name" value="SH2_dom_sf"/>
</dbReference>
<keyword evidence="10" id="KW-0727">SH2 domain</keyword>
<keyword evidence="2" id="KW-0343">GTPase activation</keyword>
<organism evidence="14 15">
    <name type="scientific">Trichoplax adhaerens</name>
    <name type="common">Trichoplax reptans</name>
    <dbReference type="NCBI Taxonomy" id="10228"/>
    <lineage>
        <taxon>Eukaryota</taxon>
        <taxon>Metazoa</taxon>
        <taxon>Placozoa</taxon>
        <taxon>Uniplacotomia</taxon>
        <taxon>Trichoplacea</taxon>
        <taxon>Trichoplacidae</taxon>
        <taxon>Trichoplax</taxon>
    </lineage>
</organism>
<keyword evidence="6" id="KW-0472">Membrane</keyword>
<sequence length="387" mass="44568">MPLHYGNEYHGAIAREDTNKLLLRDGFYLVRESLKSLGNYSLSFKLFKEVKHYRLYFDGSHHFIDEKKYDTVYDLVEDGLISLYVTTKGRNYIDRLFGWTDFKGSEAVDNVDGKSTMDKKRNTSTASNASIEGMTEKMMSFVGFHWCDYCRNFMWGLKQQGARCKKCGYCVHKQCINRVITGCTPKKTSNRVFGIDLTALLSLTNTPRPLVFDKCVEAVESWGIDTEGLYREPGSATDVKILKSKFDEDDTKVELTPQLYPHIQVITSLLKLYLRELPVPLIPYHQYNAFIEIVDMKHEIDKVNTLKQLLSALPPAHYDMLKHLVQHLNRVIKHEDKNLMSASNLGVVFGPSIMKTPISEEGWRNLTDMRSQRLVVENLILLNDKLF</sequence>
<dbReference type="InParanoid" id="B3RPK6"/>
<dbReference type="Gene3D" id="3.30.60.20">
    <property type="match status" value="1"/>
</dbReference>
<dbReference type="RefSeq" id="XP_002110041.1">
    <property type="nucleotide sequence ID" value="XM_002110005.1"/>
</dbReference>
<dbReference type="PANTHER" id="PTHR46075">
    <property type="entry name" value="CHIMERIN FAMILY MEMBER"/>
    <property type="match status" value="1"/>
</dbReference>
<reference evidence="14 15" key="1">
    <citation type="journal article" date="2008" name="Nature">
        <title>The Trichoplax genome and the nature of placozoans.</title>
        <authorList>
            <person name="Srivastava M."/>
            <person name="Begovic E."/>
            <person name="Chapman J."/>
            <person name="Putnam N.H."/>
            <person name="Hellsten U."/>
            <person name="Kawashima T."/>
            <person name="Kuo A."/>
            <person name="Mitros T."/>
            <person name="Salamov A."/>
            <person name="Carpenter M.L."/>
            <person name="Signorovitch A.Y."/>
            <person name="Moreno M.A."/>
            <person name="Kamm K."/>
            <person name="Grimwood J."/>
            <person name="Schmutz J."/>
            <person name="Shapiro H."/>
            <person name="Grigoriev I.V."/>
            <person name="Buss L.W."/>
            <person name="Schierwater B."/>
            <person name="Dellaporta S.L."/>
            <person name="Rokhsar D.S."/>
        </authorList>
    </citation>
    <scope>NUCLEOTIDE SEQUENCE [LARGE SCALE GENOMIC DNA]</scope>
    <source>
        <strain evidence="14 15">Grell-BS-1999</strain>
    </source>
</reference>
<dbReference type="FunFam" id="3.30.60.20:FF:000025">
    <property type="entry name" value="Chimaerin"/>
    <property type="match status" value="1"/>
</dbReference>
<dbReference type="Gene3D" id="3.30.505.10">
    <property type="entry name" value="SH2 domain"/>
    <property type="match status" value="1"/>
</dbReference>
<proteinExistence type="predicted"/>
<dbReference type="OrthoDB" id="3196451at2759"/>
<feature type="domain" description="SH2" evidence="11">
    <location>
        <begin position="8"/>
        <end position="77"/>
    </location>
</feature>
<evidence type="ECO:0000256" key="2">
    <source>
        <dbReference type="ARBA" id="ARBA00022468"/>
    </source>
</evidence>
<dbReference type="SUPFAM" id="SSF57889">
    <property type="entry name" value="Cysteine-rich domain"/>
    <property type="match status" value="1"/>
</dbReference>
<dbReference type="Gene3D" id="1.10.555.10">
    <property type="entry name" value="Rho GTPase activation protein"/>
    <property type="match status" value="1"/>
</dbReference>
<protein>
    <recommendedName>
        <fullName evidence="7">Beta-chimaerin</fullName>
    </recommendedName>
    <alternativeName>
        <fullName evidence="8">Beta-chimerin</fullName>
    </alternativeName>
    <alternativeName>
        <fullName evidence="9">Rho GTPase-activating protein 3</fullName>
    </alternativeName>
</protein>
<dbReference type="OMA" id="PAYKKKH"/>
<dbReference type="GO" id="GO:0008270">
    <property type="term" value="F:zinc ion binding"/>
    <property type="evidence" value="ECO:0007669"/>
    <property type="project" value="UniProtKB-KW"/>
</dbReference>
<dbReference type="AlphaFoldDB" id="B3RPK6"/>
<dbReference type="GO" id="GO:0016020">
    <property type="term" value="C:membrane"/>
    <property type="evidence" value="ECO:0007669"/>
    <property type="project" value="UniProtKB-SubCell"/>
</dbReference>
<evidence type="ECO:0000256" key="10">
    <source>
        <dbReference type="PROSITE-ProRule" id="PRU00191"/>
    </source>
</evidence>
<dbReference type="Pfam" id="PF00017">
    <property type="entry name" value="SH2"/>
    <property type="match status" value="1"/>
</dbReference>
<dbReference type="GeneID" id="6750700"/>
<keyword evidence="4" id="KW-0863">Zinc-finger</keyword>
<dbReference type="PROSITE" id="PS50001">
    <property type="entry name" value="SH2"/>
    <property type="match status" value="1"/>
</dbReference>
<dbReference type="InterPro" id="IPR051854">
    <property type="entry name" value="Rho-type_GAP"/>
</dbReference>
<dbReference type="Pfam" id="PF00620">
    <property type="entry name" value="RhoGAP"/>
    <property type="match status" value="1"/>
</dbReference>
<dbReference type="SUPFAM" id="SSF48350">
    <property type="entry name" value="GTPase activation domain, GAP"/>
    <property type="match status" value="1"/>
</dbReference>
<evidence type="ECO:0000256" key="9">
    <source>
        <dbReference type="ARBA" id="ARBA00077047"/>
    </source>
</evidence>
<dbReference type="FunCoup" id="B3RPK6">
    <property type="interactions" value="760"/>
</dbReference>
<evidence type="ECO:0000256" key="1">
    <source>
        <dbReference type="ARBA" id="ARBA00004170"/>
    </source>
</evidence>
<evidence type="ECO:0000259" key="11">
    <source>
        <dbReference type="PROSITE" id="PS50001"/>
    </source>
</evidence>
<dbReference type="STRING" id="10228.B3RPK6"/>
<dbReference type="Proteomes" id="UP000009022">
    <property type="component" value="Unassembled WGS sequence"/>
</dbReference>
<evidence type="ECO:0000256" key="5">
    <source>
        <dbReference type="ARBA" id="ARBA00022833"/>
    </source>
</evidence>
<evidence type="ECO:0000313" key="15">
    <source>
        <dbReference type="Proteomes" id="UP000009022"/>
    </source>
</evidence>
<name>B3RPK6_TRIAD</name>
<dbReference type="GO" id="GO:0005096">
    <property type="term" value="F:GTPase activator activity"/>
    <property type="evidence" value="ECO:0000318"/>
    <property type="project" value="GO_Central"/>
</dbReference>
<evidence type="ECO:0000259" key="12">
    <source>
        <dbReference type="PROSITE" id="PS50081"/>
    </source>
</evidence>
<keyword evidence="15" id="KW-1185">Reference proteome</keyword>
<dbReference type="HOGENOM" id="CLU_015883_0_0_1"/>
<accession>B3RPK6</accession>
<dbReference type="PROSITE" id="PS50238">
    <property type="entry name" value="RHOGAP"/>
    <property type="match status" value="1"/>
</dbReference>
<evidence type="ECO:0000256" key="7">
    <source>
        <dbReference type="ARBA" id="ARBA00073081"/>
    </source>
</evidence>
<evidence type="ECO:0000256" key="4">
    <source>
        <dbReference type="ARBA" id="ARBA00022771"/>
    </source>
</evidence>
<dbReference type="InterPro" id="IPR000198">
    <property type="entry name" value="RhoGAP_dom"/>
</dbReference>
<dbReference type="InterPro" id="IPR000980">
    <property type="entry name" value="SH2"/>
</dbReference>
<evidence type="ECO:0000256" key="3">
    <source>
        <dbReference type="ARBA" id="ARBA00022723"/>
    </source>
</evidence>
<dbReference type="EMBL" id="DS985242">
    <property type="protein sequence ID" value="EDV28207.1"/>
    <property type="molecule type" value="Genomic_DNA"/>
</dbReference>
<dbReference type="FunFam" id="1.10.555.10:FF:000005">
    <property type="entry name" value="Chimaerin"/>
    <property type="match status" value="1"/>
</dbReference>
<evidence type="ECO:0000313" key="14">
    <source>
        <dbReference type="EMBL" id="EDV28207.1"/>
    </source>
</evidence>